<sequence>MSPRGRRRRWIAAGVAVVVVAAAVVAIVFWRTSGGSGGGTAGPSATSVTTPAPSAPASTVTAAPAVPPATSGSVPGFAYEPLWPFAGTAEAVAWQAEYRSGGHQPWHLDAALTAQSFTQDFLGYGGVDLVTRQSVQGREAWVGVGYRAPNGAAATAAVLHLAKLGPGVDAPWEVVGTRDSVLTITRPGYGAKVTSPVTVGGRITGVDENLVVRIRDLASGLVGQAPGVPAGGENTPWSVSVPFTAPAPGVLTIAVATGGHVTDVERFAVTGAVAG</sequence>
<proteinExistence type="predicted"/>
<dbReference type="AlphaFoldDB" id="A0A5N0V1L4"/>
<feature type="compositionally biased region" description="Low complexity" evidence="1">
    <location>
        <begin position="42"/>
        <end position="63"/>
    </location>
</feature>
<keyword evidence="3" id="KW-1185">Reference proteome</keyword>
<dbReference type="OrthoDB" id="4568594at2"/>
<gene>
    <name evidence="2" type="ORF">FPZ12_017955</name>
</gene>
<feature type="region of interest" description="Disordered" evidence="1">
    <location>
        <begin position="35"/>
        <end position="63"/>
    </location>
</feature>
<comment type="caution">
    <text evidence="2">The sequence shown here is derived from an EMBL/GenBank/DDBJ whole genome shotgun (WGS) entry which is preliminary data.</text>
</comment>
<dbReference type="Proteomes" id="UP000319769">
    <property type="component" value="Unassembled WGS sequence"/>
</dbReference>
<evidence type="ECO:0000256" key="1">
    <source>
        <dbReference type="SAM" id="MobiDB-lite"/>
    </source>
</evidence>
<evidence type="ECO:0000313" key="3">
    <source>
        <dbReference type="Proteomes" id="UP000319769"/>
    </source>
</evidence>
<name>A0A5N0V1L4_9PSEU</name>
<dbReference type="EMBL" id="VMNW02000023">
    <property type="protein sequence ID" value="KAA9160276.1"/>
    <property type="molecule type" value="Genomic_DNA"/>
</dbReference>
<protein>
    <submittedName>
        <fullName evidence="2">Uncharacterized protein</fullName>
    </submittedName>
</protein>
<evidence type="ECO:0000313" key="2">
    <source>
        <dbReference type="EMBL" id="KAA9160276.1"/>
    </source>
</evidence>
<accession>A0A5N0V1L4</accession>
<organism evidence="2 3">
    <name type="scientific">Amycolatopsis acidicola</name>
    <dbReference type="NCBI Taxonomy" id="2596893"/>
    <lineage>
        <taxon>Bacteria</taxon>
        <taxon>Bacillati</taxon>
        <taxon>Actinomycetota</taxon>
        <taxon>Actinomycetes</taxon>
        <taxon>Pseudonocardiales</taxon>
        <taxon>Pseudonocardiaceae</taxon>
        <taxon>Amycolatopsis</taxon>
    </lineage>
</organism>
<reference evidence="2" key="1">
    <citation type="submission" date="2019-09" db="EMBL/GenBank/DDBJ databases">
        <authorList>
            <person name="Teo W.F.A."/>
            <person name="Duangmal K."/>
        </authorList>
    </citation>
    <scope>NUCLEOTIDE SEQUENCE [LARGE SCALE GENOMIC DNA]</scope>
    <source>
        <strain evidence="2">K81G1</strain>
    </source>
</reference>